<evidence type="ECO:0000256" key="1">
    <source>
        <dbReference type="SAM" id="Phobius"/>
    </source>
</evidence>
<feature type="transmembrane region" description="Helical" evidence="1">
    <location>
        <begin position="75"/>
        <end position="95"/>
    </location>
</feature>
<dbReference type="InterPro" id="IPR040350">
    <property type="entry name" value="TMEM272"/>
</dbReference>
<feature type="transmembrane region" description="Helical" evidence="1">
    <location>
        <begin position="107"/>
        <end position="131"/>
    </location>
</feature>
<evidence type="ECO:0000313" key="2">
    <source>
        <dbReference type="Proteomes" id="UP000008143"/>
    </source>
</evidence>
<dbReference type="AlphaFoldDB" id="A0A8J0T2A6"/>
<keyword evidence="1" id="KW-1133">Transmembrane helix</keyword>
<sequence length="143" mass="16393">MEEASAICYQCFSLLIWIGVGIAMIVMGTIHKDNCEIQPYIPVFLLVTGAIHLITFFTVLMRLVCETFSSIVEGIIGSFSFGWFITGSVWVFSVYNSYEGHCDKNLYLFAFVILILEYSFMALFLCCCCWFSSLKTIFYERLQ</sequence>
<organism evidence="2 3">
    <name type="scientific">Xenopus tropicalis</name>
    <name type="common">Western clawed frog</name>
    <name type="synonym">Silurana tropicalis</name>
    <dbReference type="NCBI Taxonomy" id="8364"/>
    <lineage>
        <taxon>Eukaryota</taxon>
        <taxon>Metazoa</taxon>
        <taxon>Chordata</taxon>
        <taxon>Craniata</taxon>
        <taxon>Vertebrata</taxon>
        <taxon>Euteleostomi</taxon>
        <taxon>Amphibia</taxon>
        <taxon>Batrachia</taxon>
        <taxon>Anura</taxon>
        <taxon>Pipoidea</taxon>
        <taxon>Pipidae</taxon>
        <taxon>Xenopodinae</taxon>
        <taxon>Xenopus</taxon>
        <taxon>Silurana</taxon>
    </lineage>
</organism>
<gene>
    <name evidence="3 4" type="primary">LOC108647421</name>
</gene>
<evidence type="ECO:0000313" key="3">
    <source>
        <dbReference type="RefSeq" id="XP_017948887.2"/>
    </source>
</evidence>
<dbReference type="AGR" id="Xenbase:XB-GENE-29090815"/>
<dbReference type="PANTHER" id="PTHR33444:SF12">
    <property type="entry name" value="TRANSMEMBRANE PROTEIN 272"/>
    <property type="match status" value="1"/>
</dbReference>
<dbReference type="RefSeq" id="XP_017948887.2">
    <property type="nucleotide sequence ID" value="XM_018093398.2"/>
</dbReference>
<proteinExistence type="predicted"/>
<protein>
    <submittedName>
        <fullName evidence="3">Transmembrane protein 272</fullName>
    </submittedName>
</protein>
<dbReference type="OrthoDB" id="6157510at2759"/>
<dbReference type="PANTHER" id="PTHR33444">
    <property type="entry name" value="SI:DKEY-19B23.12-RELATED"/>
    <property type="match status" value="1"/>
</dbReference>
<evidence type="ECO:0000313" key="4">
    <source>
        <dbReference type="Xenbase" id="XB-GENE-29090815"/>
    </source>
</evidence>
<dbReference type="Xenbase" id="XB-GENE-29090815">
    <property type="gene designation" value="LOC108647421"/>
</dbReference>
<keyword evidence="1" id="KW-0472">Membrane</keyword>
<dbReference type="OMA" id="NACFIFA"/>
<keyword evidence="2" id="KW-1185">Reference proteome</keyword>
<keyword evidence="1 3" id="KW-0812">Transmembrane</keyword>
<feature type="transmembrane region" description="Helical" evidence="1">
    <location>
        <begin position="40"/>
        <end position="63"/>
    </location>
</feature>
<accession>A0A8J0T2A6</accession>
<dbReference type="KEGG" id="xtr:108647421"/>
<name>A0A8J0T2A6_XENTR</name>
<dbReference type="GeneID" id="108647421"/>
<reference evidence="3" key="1">
    <citation type="submission" date="2025-08" db="UniProtKB">
        <authorList>
            <consortium name="RefSeq"/>
        </authorList>
    </citation>
    <scope>IDENTIFICATION</scope>
    <source>
        <strain evidence="3">Nigerian</strain>
        <tissue evidence="3">Liver and blood</tissue>
    </source>
</reference>
<feature type="transmembrane region" description="Helical" evidence="1">
    <location>
        <begin position="7"/>
        <end position="28"/>
    </location>
</feature>
<dbReference type="Proteomes" id="UP000008143">
    <property type="component" value="Chromosome 4"/>
</dbReference>